<keyword evidence="6 8" id="KW-1133">Transmembrane helix</keyword>
<evidence type="ECO:0000256" key="3">
    <source>
        <dbReference type="ARBA" id="ARBA00022676"/>
    </source>
</evidence>
<evidence type="ECO:0000256" key="4">
    <source>
        <dbReference type="ARBA" id="ARBA00022679"/>
    </source>
</evidence>
<evidence type="ECO:0000313" key="10">
    <source>
        <dbReference type="Proteomes" id="UP000466442"/>
    </source>
</evidence>
<organism evidence="9 10">
    <name type="scientific">Apolygus lucorum</name>
    <name type="common">Small green plant bug</name>
    <name type="synonym">Lygocoris lucorum</name>
    <dbReference type="NCBI Taxonomy" id="248454"/>
    <lineage>
        <taxon>Eukaryota</taxon>
        <taxon>Metazoa</taxon>
        <taxon>Ecdysozoa</taxon>
        <taxon>Arthropoda</taxon>
        <taxon>Hexapoda</taxon>
        <taxon>Insecta</taxon>
        <taxon>Pterygota</taxon>
        <taxon>Neoptera</taxon>
        <taxon>Paraneoptera</taxon>
        <taxon>Hemiptera</taxon>
        <taxon>Heteroptera</taxon>
        <taxon>Panheteroptera</taxon>
        <taxon>Cimicomorpha</taxon>
        <taxon>Miridae</taxon>
        <taxon>Mirini</taxon>
        <taxon>Apolygus</taxon>
    </lineage>
</organism>
<dbReference type="GO" id="GO:0016757">
    <property type="term" value="F:glycosyltransferase activity"/>
    <property type="evidence" value="ECO:0007669"/>
    <property type="project" value="UniProtKB-UniRule"/>
</dbReference>
<proteinExistence type="inferred from homology"/>
<dbReference type="InterPro" id="IPR008166">
    <property type="entry name" value="Glyco_transf_92"/>
</dbReference>
<keyword evidence="3 8" id="KW-0328">Glycosyltransferase</keyword>
<dbReference type="Proteomes" id="UP000466442">
    <property type="component" value="Linkage Group LG1"/>
</dbReference>
<dbReference type="PANTHER" id="PTHR21461:SF83">
    <property type="entry name" value="GLYCOSYLTRANSFERASE FAMILY 92 PROTEIN"/>
    <property type="match status" value="1"/>
</dbReference>
<feature type="transmembrane region" description="Helical" evidence="8">
    <location>
        <begin position="61"/>
        <end position="82"/>
    </location>
</feature>
<comment type="similarity">
    <text evidence="2 8">Belongs to the glycosyltransferase 92 family.</text>
</comment>
<dbReference type="OrthoDB" id="2017643at2759"/>
<keyword evidence="7 8" id="KW-0472">Membrane</keyword>
<dbReference type="AlphaFoldDB" id="A0A8S9Y3V7"/>
<keyword evidence="5 8" id="KW-0812">Transmembrane</keyword>
<gene>
    <name evidence="9" type="ORF">GE061_000299</name>
</gene>
<evidence type="ECO:0000256" key="5">
    <source>
        <dbReference type="ARBA" id="ARBA00022692"/>
    </source>
</evidence>
<reference evidence="9" key="1">
    <citation type="journal article" date="2021" name="Mol. Ecol. Resour.">
        <title>Apolygus lucorum genome provides insights into omnivorousness and mesophyll feeding.</title>
        <authorList>
            <person name="Liu Y."/>
            <person name="Liu H."/>
            <person name="Wang H."/>
            <person name="Huang T."/>
            <person name="Liu B."/>
            <person name="Yang B."/>
            <person name="Yin L."/>
            <person name="Li B."/>
            <person name="Zhang Y."/>
            <person name="Zhang S."/>
            <person name="Jiang F."/>
            <person name="Zhang X."/>
            <person name="Ren Y."/>
            <person name="Wang B."/>
            <person name="Wang S."/>
            <person name="Lu Y."/>
            <person name="Wu K."/>
            <person name="Fan W."/>
            <person name="Wang G."/>
        </authorList>
    </citation>
    <scope>NUCLEOTIDE SEQUENCE</scope>
    <source>
        <strain evidence="9">12Hb</strain>
    </source>
</reference>
<dbReference type="EMBL" id="WIXP02000001">
    <property type="protein sequence ID" value="KAF6215962.1"/>
    <property type="molecule type" value="Genomic_DNA"/>
</dbReference>
<evidence type="ECO:0000313" key="9">
    <source>
        <dbReference type="EMBL" id="KAF6215962.1"/>
    </source>
</evidence>
<keyword evidence="10" id="KW-1185">Reference proteome</keyword>
<evidence type="ECO:0000256" key="2">
    <source>
        <dbReference type="ARBA" id="ARBA00007647"/>
    </source>
</evidence>
<keyword evidence="4 8" id="KW-0808">Transferase</keyword>
<evidence type="ECO:0000256" key="6">
    <source>
        <dbReference type="ARBA" id="ARBA00022989"/>
    </source>
</evidence>
<dbReference type="Pfam" id="PF01697">
    <property type="entry name" value="Glyco_transf_92"/>
    <property type="match status" value="1"/>
</dbReference>
<comment type="caution">
    <text evidence="9">The sequence shown here is derived from an EMBL/GenBank/DDBJ whole genome shotgun (WGS) entry which is preliminary data.</text>
</comment>
<dbReference type="PANTHER" id="PTHR21461">
    <property type="entry name" value="GLYCOSYLTRANSFERASE FAMILY 92 PROTEIN"/>
    <property type="match status" value="1"/>
</dbReference>
<protein>
    <recommendedName>
        <fullName evidence="8">Glycosyltransferase family 92 protein</fullName>
        <ecNumber evidence="8">2.4.1.-</ecNumber>
    </recommendedName>
</protein>
<sequence length="602" mass="69652">MNVVVGTQGSGLWRACLGISNKSRAKSLQWVYSQQLSLDGRGNDTVTTAWHRKTEEMVSRIVKRSAFVLFLWVTSVLVLLNVRGFTQSILSHQPGSRGLLHNLPNTLNPADGSSILLQLSPNIDSSQVNVEHAMYTEIEQKLPSLPLAYLSKNSKMFNVFQKNESCAKFPSLYDIEFNNIYWQSLSTSNGTFYLYSAYYDIRKMSKIGPAVRILAMINRIEPTIKTHCQFWFENKKEPVFVKVMEYKYIWYKKWGNYKQGIFQPYLIACQIPEPYHSKVPLSVSIVEKVCDNATNNLRVIYNKPPKKGGFAVCVKGLDFQYTDLSVRMVEWIELLGLLGAEKIFFYELQVHQNISKVLKYYQERGKIDVTPLTLPGGQPNIPGFQHMYLSKKINHKRQNELIPYNDCLYRNLYSYEYIALLDIDEVIMPAKTSSWRELMDTVLVKARQIKNETRASYNVRNVYFLDDLIHSHGWFKDIPQYMHMLQHVYRSKNYTKPNMYVKCFHNPERALILHNHFPLACLGSTCTTYPIETSDAQLQHYRADCVKTLKKSCTEFRQNSILDTTIWKFKDSLVSRTTEALLSLGYFPSLSNEILSKNDFVG</sequence>
<evidence type="ECO:0000256" key="8">
    <source>
        <dbReference type="RuleBase" id="RU366017"/>
    </source>
</evidence>
<evidence type="ECO:0000256" key="7">
    <source>
        <dbReference type="ARBA" id="ARBA00023136"/>
    </source>
</evidence>
<evidence type="ECO:0000256" key="1">
    <source>
        <dbReference type="ARBA" id="ARBA00004167"/>
    </source>
</evidence>
<accession>A0A8S9Y3V7</accession>
<name>A0A8S9Y3V7_APOLU</name>
<dbReference type="EC" id="2.4.1.-" evidence="8"/>
<comment type="subcellular location">
    <subcellularLocation>
        <location evidence="1">Membrane</location>
        <topology evidence="1">Single-pass membrane protein</topology>
    </subcellularLocation>
</comment>
<dbReference type="GO" id="GO:0005737">
    <property type="term" value="C:cytoplasm"/>
    <property type="evidence" value="ECO:0007669"/>
    <property type="project" value="TreeGrafter"/>
</dbReference>
<dbReference type="GO" id="GO:0016020">
    <property type="term" value="C:membrane"/>
    <property type="evidence" value="ECO:0007669"/>
    <property type="project" value="UniProtKB-SubCell"/>
</dbReference>